<gene>
    <name evidence="1" type="ORF">LNQ49_13885</name>
</gene>
<dbReference type="Proteomes" id="UP001430919">
    <property type="component" value="Unassembled WGS sequence"/>
</dbReference>
<reference evidence="1" key="1">
    <citation type="submission" date="2021-11" db="EMBL/GenBank/DDBJ databases">
        <title>Description of novel Flavobacterium species.</title>
        <authorList>
            <person name="Saticioglu I.B."/>
            <person name="Ay H."/>
            <person name="Altun S."/>
            <person name="Duman M."/>
        </authorList>
    </citation>
    <scope>NUCLEOTIDE SEQUENCE</scope>
    <source>
        <strain evidence="1">F-65</strain>
    </source>
</reference>
<proteinExistence type="predicted"/>
<sequence>MSNDFLNVFLTEMKTNVNGFIAVAVTEIETGLSYGNISIDSAFDPELASAYNLEVVKAKLSAVKALNLNQDIEDILITLTSQIHIIDISPNNKFMVYLVADSTKANLGMTRAVLRKHKADLEKNLA</sequence>
<dbReference type="RefSeq" id="WP_229989570.1">
    <property type="nucleotide sequence ID" value="NZ_JAJJMO010000001.1"/>
</dbReference>
<evidence type="ECO:0000313" key="2">
    <source>
        <dbReference type="Proteomes" id="UP001430919"/>
    </source>
</evidence>
<keyword evidence="2" id="KW-1185">Reference proteome</keyword>
<dbReference type="EMBL" id="JAJJMO010000001">
    <property type="protein sequence ID" value="MCC9072673.1"/>
    <property type="molecule type" value="Genomic_DNA"/>
</dbReference>
<evidence type="ECO:0008006" key="3">
    <source>
        <dbReference type="Google" id="ProtNLM"/>
    </source>
</evidence>
<organism evidence="1 2">
    <name type="scientific">Flavobacterium pisciphilum</name>
    <dbReference type="NCBI Taxonomy" id="2893755"/>
    <lineage>
        <taxon>Bacteria</taxon>
        <taxon>Pseudomonadati</taxon>
        <taxon>Bacteroidota</taxon>
        <taxon>Flavobacteriia</taxon>
        <taxon>Flavobacteriales</taxon>
        <taxon>Flavobacteriaceae</taxon>
        <taxon>Flavobacterium</taxon>
    </lineage>
</organism>
<accession>A0ABS8MVJ3</accession>
<name>A0ABS8MVJ3_9FLAO</name>
<evidence type="ECO:0000313" key="1">
    <source>
        <dbReference type="EMBL" id="MCC9072673.1"/>
    </source>
</evidence>
<comment type="caution">
    <text evidence="1">The sequence shown here is derived from an EMBL/GenBank/DDBJ whole genome shotgun (WGS) entry which is preliminary data.</text>
</comment>
<protein>
    <recommendedName>
        <fullName evidence="3">Roadblock/LAMTOR2 domain-containing protein</fullName>
    </recommendedName>
</protein>